<feature type="region of interest" description="Disordered" evidence="6">
    <location>
        <begin position="161"/>
        <end position="190"/>
    </location>
</feature>
<dbReference type="InterPro" id="IPR006020">
    <property type="entry name" value="PTB/PI_dom"/>
</dbReference>
<comment type="similarity">
    <text evidence="2">Belongs to the JIP scaffold family.</text>
</comment>
<keyword evidence="10" id="KW-1185">Reference proteome</keyword>
<dbReference type="GO" id="GO:0005737">
    <property type="term" value="C:cytoplasm"/>
    <property type="evidence" value="ECO:0007669"/>
    <property type="project" value="UniProtKB-SubCell"/>
</dbReference>
<evidence type="ECO:0000256" key="1">
    <source>
        <dbReference type="ARBA" id="ARBA00004496"/>
    </source>
</evidence>
<dbReference type="Gene3D" id="2.30.29.30">
    <property type="entry name" value="Pleckstrin-homology domain (PH domain)/Phosphotyrosine-binding domain (PTB)"/>
    <property type="match status" value="1"/>
</dbReference>
<feature type="compositionally biased region" description="Basic and acidic residues" evidence="6">
    <location>
        <begin position="166"/>
        <end position="177"/>
    </location>
</feature>
<dbReference type="OrthoDB" id="5965083at2759"/>
<dbReference type="InterPro" id="IPR047178">
    <property type="entry name" value="JIP1_scaffold"/>
</dbReference>
<dbReference type="InterPro" id="IPR011993">
    <property type="entry name" value="PH-like_dom_sf"/>
</dbReference>
<proteinExistence type="inferred from homology"/>
<feature type="compositionally biased region" description="Low complexity" evidence="6">
    <location>
        <begin position="56"/>
        <end position="68"/>
    </location>
</feature>
<dbReference type="Gene3D" id="2.30.30.40">
    <property type="entry name" value="SH3 Domains"/>
    <property type="match status" value="1"/>
</dbReference>
<feature type="domain" description="PID" evidence="7">
    <location>
        <begin position="305"/>
        <end position="448"/>
    </location>
</feature>
<dbReference type="PROSITE" id="PS50002">
    <property type="entry name" value="SH3"/>
    <property type="match status" value="1"/>
</dbReference>
<evidence type="ECO:0000259" key="7">
    <source>
        <dbReference type="PROSITE" id="PS01179"/>
    </source>
</evidence>
<dbReference type="PROSITE" id="PS01179">
    <property type="entry name" value="PID"/>
    <property type="match status" value="1"/>
</dbReference>
<dbReference type="GO" id="GO:0008432">
    <property type="term" value="F:JUN kinase binding"/>
    <property type="evidence" value="ECO:0007669"/>
    <property type="project" value="TreeGrafter"/>
</dbReference>
<dbReference type="SUPFAM" id="SSF50729">
    <property type="entry name" value="PH domain-like"/>
    <property type="match status" value="1"/>
</dbReference>
<evidence type="ECO:0008006" key="11">
    <source>
        <dbReference type="Google" id="ProtNLM"/>
    </source>
</evidence>
<dbReference type="PANTHER" id="PTHR47437">
    <property type="entry name" value="JNK-INTERACTING PROTEIN 1-LIKE PROTEIN"/>
    <property type="match status" value="1"/>
</dbReference>
<comment type="caution">
    <text evidence="9">The sequence shown here is derived from an EMBL/GenBank/DDBJ whole genome shotgun (WGS) entry which is preliminary data.</text>
</comment>
<dbReference type="FunFam" id="2.30.30.40:FF:000032">
    <property type="entry name" value="Putative C-Jun-amino-terminal kinase-interacting protein 2"/>
    <property type="match status" value="1"/>
</dbReference>
<evidence type="ECO:0000256" key="6">
    <source>
        <dbReference type="SAM" id="MobiDB-lite"/>
    </source>
</evidence>
<dbReference type="CDD" id="cd01212">
    <property type="entry name" value="PTB_JIP"/>
    <property type="match status" value="1"/>
</dbReference>
<dbReference type="AlphaFoldDB" id="A0A8S1DVC5"/>
<sequence length="457" mass="51175">MGDTEFEQFRRYFDRLPQYIKAPAHTYTLVHDIALEEAVGGPPPGPIVHDPGPKKAAFSSGSSSSASSTEGDRPQNDQESIINGDEDEEAPWRPMPTAWPTVVHRRRRKLPEIPKNKKNSGLVLSLADELGQVGSGRLPEAVQLSLRNGRHAVGAFQLRGSTHFDSSPEGHTQDFDSGHSTTNSPDGTARPISIASSSCCSCSLSEQSLIVGGAEYRDVTRLVATHRGLHKFVPRHRDEIEIEIGDPIYVQRECDDLWCEGVNMRTRRQGSFPSAYAVDLEYREFDPETAAADEEAPVAERRERFLLDYLGSIECLQPKGNAVLCQAVKRINSNPPSSRPAILEVSDQGIRMLSRDKNKPAAAAAKEDNNKKENNNSSLDYFYSLKNVSFCGFHPRDQRFLGFITKHPQRQRFACHVFRGDESMRPVAETIGRAFERYYQKYIETAYPTEDIYIDDD</sequence>
<organism evidence="9 10">
    <name type="scientific">Cloeon dipterum</name>
    <dbReference type="NCBI Taxonomy" id="197152"/>
    <lineage>
        <taxon>Eukaryota</taxon>
        <taxon>Metazoa</taxon>
        <taxon>Ecdysozoa</taxon>
        <taxon>Arthropoda</taxon>
        <taxon>Hexapoda</taxon>
        <taxon>Insecta</taxon>
        <taxon>Pterygota</taxon>
        <taxon>Palaeoptera</taxon>
        <taxon>Ephemeroptera</taxon>
        <taxon>Pisciforma</taxon>
        <taxon>Baetidae</taxon>
        <taxon>Cloeon</taxon>
    </lineage>
</organism>
<dbReference type="InterPro" id="IPR001452">
    <property type="entry name" value="SH3_domain"/>
</dbReference>
<evidence type="ECO:0000313" key="9">
    <source>
        <dbReference type="EMBL" id="CAB3383904.1"/>
    </source>
</evidence>
<dbReference type="EMBL" id="CADEPI010000329">
    <property type="protein sequence ID" value="CAB3383904.1"/>
    <property type="molecule type" value="Genomic_DNA"/>
</dbReference>
<reference evidence="9 10" key="1">
    <citation type="submission" date="2020-04" db="EMBL/GenBank/DDBJ databases">
        <authorList>
            <person name="Alioto T."/>
            <person name="Alioto T."/>
            <person name="Gomez Garrido J."/>
        </authorList>
    </citation>
    <scope>NUCLEOTIDE SEQUENCE [LARGE SCALE GENOMIC DNA]</scope>
</reference>
<dbReference type="Pfam" id="PF00640">
    <property type="entry name" value="PID"/>
    <property type="match status" value="1"/>
</dbReference>
<feature type="region of interest" description="Disordered" evidence="6">
    <location>
        <begin position="41"/>
        <end position="100"/>
    </location>
</feature>
<evidence type="ECO:0000256" key="3">
    <source>
        <dbReference type="ARBA" id="ARBA00022443"/>
    </source>
</evidence>
<evidence type="ECO:0000259" key="8">
    <source>
        <dbReference type="PROSITE" id="PS50002"/>
    </source>
</evidence>
<name>A0A8S1DVC5_9INSE</name>
<dbReference type="SMART" id="SM00462">
    <property type="entry name" value="PTB"/>
    <property type="match status" value="1"/>
</dbReference>
<dbReference type="SMART" id="SM00326">
    <property type="entry name" value="SH3"/>
    <property type="match status" value="1"/>
</dbReference>
<dbReference type="Pfam" id="PF00018">
    <property type="entry name" value="SH3_1"/>
    <property type="match status" value="1"/>
</dbReference>
<evidence type="ECO:0000256" key="2">
    <source>
        <dbReference type="ARBA" id="ARBA00009866"/>
    </source>
</evidence>
<dbReference type="PANTHER" id="PTHR47437:SF4">
    <property type="entry name" value="JNK-INTERACTING PROTEIN 1-LIKE PROTEIN"/>
    <property type="match status" value="1"/>
</dbReference>
<dbReference type="CDD" id="cd11801">
    <property type="entry name" value="SH3_JIP1_like"/>
    <property type="match status" value="1"/>
</dbReference>
<feature type="domain" description="SH3" evidence="8">
    <location>
        <begin position="221"/>
        <end position="282"/>
    </location>
</feature>
<evidence type="ECO:0000256" key="5">
    <source>
        <dbReference type="PROSITE-ProRule" id="PRU00192"/>
    </source>
</evidence>
<keyword evidence="4" id="KW-0963">Cytoplasm</keyword>
<evidence type="ECO:0000256" key="4">
    <source>
        <dbReference type="ARBA" id="ARBA00022490"/>
    </source>
</evidence>
<dbReference type="GO" id="GO:0007254">
    <property type="term" value="P:JNK cascade"/>
    <property type="evidence" value="ECO:0007669"/>
    <property type="project" value="TreeGrafter"/>
</dbReference>
<gene>
    <name evidence="9" type="ORF">CLODIP_2_CD07161</name>
</gene>
<comment type="subcellular location">
    <subcellularLocation>
        <location evidence="1">Cytoplasm</location>
    </subcellularLocation>
</comment>
<dbReference type="GO" id="GO:0046328">
    <property type="term" value="P:regulation of JNK cascade"/>
    <property type="evidence" value="ECO:0007669"/>
    <property type="project" value="InterPro"/>
</dbReference>
<accession>A0A8S1DVC5</accession>
<dbReference type="GO" id="GO:0005078">
    <property type="term" value="F:MAP-kinase scaffold activity"/>
    <property type="evidence" value="ECO:0007669"/>
    <property type="project" value="TreeGrafter"/>
</dbReference>
<protein>
    <recommendedName>
        <fullName evidence="11">SH3 domain-containing protein</fullName>
    </recommendedName>
</protein>
<evidence type="ECO:0000313" key="10">
    <source>
        <dbReference type="Proteomes" id="UP000494165"/>
    </source>
</evidence>
<keyword evidence="3 5" id="KW-0728">SH3 domain</keyword>
<dbReference type="Proteomes" id="UP000494165">
    <property type="component" value="Unassembled WGS sequence"/>
</dbReference>